<dbReference type="EMBL" id="PFQB01000083">
    <property type="protein sequence ID" value="PJA13542.1"/>
    <property type="molecule type" value="Genomic_DNA"/>
</dbReference>
<dbReference type="Gene3D" id="3.40.1360.10">
    <property type="match status" value="1"/>
</dbReference>
<keyword evidence="2 7" id="KW-0227">DNA damage</keyword>
<evidence type="ECO:0000256" key="4">
    <source>
        <dbReference type="ARBA" id="ARBA00022833"/>
    </source>
</evidence>
<proteinExistence type="inferred from homology"/>
<dbReference type="Pfam" id="PF21176">
    <property type="entry name" value="RecR_HhH"/>
    <property type="match status" value="1"/>
</dbReference>
<reference evidence="10" key="1">
    <citation type="submission" date="2017-09" db="EMBL/GenBank/DDBJ databases">
        <title>Depth-based differentiation of microbial function through sediment-hosted aquifers and enrichment of novel symbionts in the deep terrestrial subsurface.</title>
        <authorList>
            <person name="Probst A.J."/>
            <person name="Ladd B."/>
            <person name="Jarett J.K."/>
            <person name="Geller-Mcgrath D.E."/>
            <person name="Sieber C.M.K."/>
            <person name="Emerson J.B."/>
            <person name="Anantharaman K."/>
            <person name="Thomas B.C."/>
            <person name="Malmstrom R."/>
            <person name="Stieglmeier M."/>
            <person name="Klingl A."/>
            <person name="Woyke T."/>
            <person name="Ryan C.M."/>
            <person name="Banfield J.F."/>
        </authorList>
    </citation>
    <scope>NUCLEOTIDE SEQUENCE [LARGE SCALE GENOMIC DNA]</scope>
</reference>
<evidence type="ECO:0000256" key="5">
    <source>
        <dbReference type="ARBA" id="ARBA00023172"/>
    </source>
</evidence>
<keyword evidence="4 7" id="KW-0862">Zinc</keyword>
<evidence type="ECO:0000313" key="9">
    <source>
        <dbReference type="EMBL" id="PJA13542.1"/>
    </source>
</evidence>
<dbReference type="InterPro" id="IPR006171">
    <property type="entry name" value="TOPRIM_dom"/>
</dbReference>
<dbReference type="GO" id="GO:0006310">
    <property type="term" value="P:DNA recombination"/>
    <property type="evidence" value="ECO:0007669"/>
    <property type="project" value="UniProtKB-UniRule"/>
</dbReference>
<evidence type="ECO:0000256" key="2">
    <source>
        <dbReference type="ARBA" id="ARBA00022763"/>
    </source>
</evidence>
<evidence type="ECO:0000256" key="6">
    <source>
        <dbReference type="ARBA" id="ARBA00023204"/>
    </source>
</evidence>
<evidence type="ECO:0000256" key="3">
    <source>
        <dbReference type="ARBA" id="ARBA00022771"/>
    </source>
</evidence>
<dbReference type="Proteomes" id="UP000228952">
    <property type="component" value="Unassembled WGS sequence"/>
</dbReference>
<keyword evidence="5 7" id="KW-0233">DNA recombination</keyword>
<keyword evidence="6 7" id="KW-0234">DNA repair</keyword>
<dbReference type="Gene3D" id="1.10.8.420">
    <property type="entry name" value="RecR Domain 1"/>
    <property type="match status" value="1"/>
</dbReference>
<dbReference type="GO" id="GO:0008270">
    <property type="term" value="F:zinc ion binding"/>
    <property type="evidence" value="ECO:0007669"/>
    <property type="project" value="UniProtKB-KW"/>
</dbReference>
<dbReference type="Pfam" id="PF13662">
    <property type="entry name" value="Toprim_4"/>
    <property type="match status" value="1"/>
</dbReference>
<feature type="domain" description="Toprim" evidence="8">
    <location>
        <begin position="81"/>
        <end position="183"/>
    </location>
</feature>
<dbReference type="PANTHER" id="PTHR30446">
    <property type="entry name" value="RECOMBINATION PROTEIN RECR"/>
    <property type="match status" value="1"/>
</dbReference>
<feature type="zinc finger region" description="C4-type" evidence="7">
    <location>
        <begin position="58"/>
        <end position="73"/>
    </location>
</feature>
<evidence type="ECO:0000259" key="8">
    <source>
        <dbReference type="PROSITE" id="PS50880"/>
    </source>
</evidence>
<comment type="similarity">
    <text evidence="7">Belongs to the RecR family.</text>
</comment>
<evidence type="ECO:0000256" key="1">
    <source>
        <dbReference type="ARBA" id="ARBA00022723"/>
    </source>
</evidence>
<protein>
    <recommendedName>
        <fullName evidence="7">Recombination protein RecR</fullName>
    </recommendedName>
</protein>
<dbReference type="PROSITE" id="PS50880">
    <property type="entry name" value="TOPRIM"/>
    <property type="match status" value="1"/>
</dbReference>
<keyword evidence="1 7" id="KW-0479">Metal-binding</keyword>
<comment type="function">
    <text evidence="7">May play a role in DNA repair. It seems to be involved in an RecBC-independent recombinational process of DNA repair. It may act with RecF and RecO.</text>
</comment>
<sequence>MGIIPKSLKTLTLELQRLPGIGPKSARRIAYFLFSLPQERLTFLGDSFKDLKQSVTTCSFCNMLADTNPCEVCGDATRELTSLCVVADHMDVYAIERTAGYKGMYFVLGGLLSPVKGHGPADIAGAGLIKRLHQLKKMQKNNNRLEVIFALSPTTEGQTTALYLKEELKNEFGDNLLLSRVAVGISVGTDIDYVDTYTLQEALKGRSLL</sequence>
<dbReference type="AlphaFoldDB" id="A0A2M7W1H9"/>
<dbReference type="HAMAP" id="MF_00017">
    <property type="entry name" value="RecR"/>
    <property type="match status" value="1"/>
</dbReference>
<dbReference type="GO" id="GO:0006281">
    <property type="term" value="P:DNA repair"/>
    <property type="evidence" value="ECO:0007669"/>
    <property type="project" value="UniProtKB-UniRule"/>
</dbReference>
<accession>A0A2M7W1H9</accession>
<dbReference type="PANTHER" id="PTHR30446:SF0">
    <property type="entry name" value="RECOMBINATION PROTEIN RECR"/>
    <property type="match status" value="1"/>
</dbReference>
<dbReference type="InterPro" id="IPR000093">
    <property type="entry name" value="DNA_Rcmb_RecR"/>
</dbReference>
<dbReference type="InterPro" id="IPR023627">
    <property type="entry name" value="Rcmb_RecR"/>
</dbReference>
<dbReference type="GO" id="GO:0003677">
    <property type="term" value="F:DNA binding"/>
    <property type="evidence" value="ECO:0007669"/>
    <property type="project" value="UniProtKB-UniRule"/>
</dbReference>
<evidence type="ECO:0000256" key="7">
    <source>
        <dbReference type="HAMAP-Rule" id="MF_00017"/>
    </source>
</evidence>
<evidence type="ECO:0000313" key="10">
    <source>
        <dbReference type="Proteomes" id="UP000228952"/>
    </source>
</evidence>
<gene>
    <name evidence="7" type="primary">recR</name>
    <name evidence="9" type="ORF">COX64_03295</name>
</gene>
<dbReference type="SMART" id="SM00493">
    <property type="entry name" value="TOPRIM"/>
    <property type="match status" value="1"/>
</dbReference>
<dbReference type="SUPFAM" id="SSF111304">
    <property type="entry name" value="Recombination protein RecR"/>
    <property type="match status" value="1"/>
</dbReference>
<keyword evidence="3 7" id="KW-0863">Zinc-finger</keyword>
<name>A0A2M7W1H9_9BACT</name>
<dbReference type="Pfam" id="PF21175">
    <property type="entry name" value="RecR_C"/>
    <property type="match status" value="1"/>
</dbReference>
<organism evidence="9 10">
    <name type="scientific">Candidatus Dojkabacteria bacterium CG_4_10_14_0_2_um_filter_Dojkabacteria_WS6_41_15</name>
    <dbReference type="NCBI Taxonomy" id="2014249"/>
    <lineage>
        <taxon>Bacteria</taxon>
        <taxon>Candidatus Dojkabacteria</taxon>
    </lineage>
</organism>
<comment type="caution">
    <text evidence="9">The sequence shown here is derived from an EMBL/GenBank/DDBJ whole genome shotgun (WGS) entry which is preliminary data.</text>
</comment>
<dbReference type="NCBIfam" id="TIGR00615">
    <property type="entry name" value="recR"/>
    <property type="match status" value="1"/>
</dbReference>